<dbReference type="PANTHER" id="PTHR42963">
    <property type="entry name" value="CHROMOSOME PARTITION PROTEIN MUKB"/>
    <property type="match status" value="1"/>
</dbReference>
<dbReference type="GO" id="GO:0005737">
    <property type="term" value="C:cytoplasm"/>
    <property type="evidence" value="ECO:0007669"/>
    <property type="project" value="UniProtKB-SubCell"/>
</dbReference>
<comment type="similarity">
    <text evidence="8">Belongs to the SMC family.</text>
</comment>
<dbReference type="SMART" id="SM00968">
    <property type="entry name" value="SMC_hinge"/>
    <property type="match status" value="1"/>
</dbReference>
<feature type="coiled-coil region" evidence="8">
    <location>
        <begin position="957"/>
        <end position="1005"/>
    </location>
</feature>
<dbReference type="Pfam" id="PF02463">
    <property type="entry name" value="SMC_N"/>
    <property type="match status" value="1"/>
</dbReference>
<dbReference type="AlphaFoldDB" id="A0A5D3WJF2"/>
<evidence type="ECO:0000256" key="7">
    <source>
        <dbReference type="ARBA" id="ARBA00023125"/>
    </source>
</evidence>
<dbReference type="RefSeq" id="WP_148896084.1">
    <property type="nucleotide sequence ID" value="NZ_VNIB01000007.1"/>
</dbReference>
<dbReference type="InterPro" id="IPR050308">
    <property type="entry name" value="MukB/SMC"/>
</dbReference>
<sequence>MRIKRLEIIGFKSFVDKVEIDFQDGVTAIVGPNGCGKSNIVDAIRWAMGEQSARNLRGKSMEDVIFNGSETRKPHGMAEVSLIFDNEDGLAPPAFAQYAEIMVTRRLYRSGESEYLLNKTPCRLLDIAELFMDTGVGRRAYSIIEQGKIGFILNAKPEERRFLIEEAAGVTKFKARKKTAIRKIDATRQNLLRLGDIISEVNRQLASLKRQANKAERYRRYREELKGIETRFALRRFRQLTAEIAELEKGEREGGGVLERLGGELQVLEMRLDEGRLQQAGLEKELGRIQEQVFHLTAEIQQAEGRISFARQQREKLELQKERRAAESEEVRQRLVALDDEEEALERTVDGLAGELAEAEARLAEAAEAAAEWERLERRRNAQLEETRQKLYTLMSGLSRLQNQQQDARRRLELQDERKARNRREAAEIQEELARVQQEAQERSRRLEEDRQRHSGLRQEQERVREELDGWRARRTTNEEELLTAREDLNRVRSRLESLRQLEADLEGYAGGVRTLLADDGLKSRLGGLVADHLGVPRELETAVEAVLGERLQALLADSGDAEAAFALLRQKGGRATLLLGGPQPAGVPAWSEGKHLAELVETADDARLRGLLTGVYLVEDVRPWLGRTLPFGVTLVTRDGDTLTGRGEWTGGSAPAAGGGLLHKKREIRELADRLAGLERRVEELEAERQQLHGRCAEGEERLQELAAAIHRQELRLVDSDKDLARFRQEEERLLQRIEVLSLEEDQLHGDREHLQRLLQEATDGLRQQEEERQRLEAEIEELTATLAEQRREQEQARERLTRLRVEVASLKEREAAARSSREGLEQLRHELQGRLAVLAGEREDATAEQRRLQQEAESLQQRLEVLFARREEEKKKYDRQRDRFEETAQQLLLEEDRLRELRQQVNRVREEVGGLQLQLREKQLALEHLRQSFLDRYRLDLNDLEEVEDEPEIDQQAAERRLEELKRLIEGIGEVNLTAIDEYRELEERARFLLEQQEDLRQSLHGLQTAIAKINRTTRKRFRETFDQVNAKFQEVFPRLFQGGRAELRLTDEDDLLETGIDIIAQPPGKKLQGVTLLSGGEKALTAVALIFAIFLIKPSPFCLLDEVDAPLDEANIGRFNEMVKEMSALSQFIIITHNKRTMEMADTLYGVTMQEPGVSRLVSVRINEF</sequence>
<keyword evidence="6" id="KW-0226">DNA condensation</keyword>
<dbReference type="PIRSF" id="PIRSF005719">
    <property type="entry name" value="SMC"/>
    <property type="match status" value="1"/>
</dbReference>
<dbReference type="CDD" id="cd03278">
    <property type="entry name" value="ABC_SMC_barmotin"/>
    <property type="match status" value="2"/>
</dbReference>
<organism evidence="11 12">
    <name type="scientific">Geothermobacter ehrlichii</name>
    <dbReference type="NCBI Taxonomy" id="213224"/>
    <lineage>
        <taxon>Bacteria</taxon>
        <taxon>Pseudomonadati</taxon>
        <taxon>Thermodesulfobacteriota</taxon>
        <taxon>Desulfuromonadia</taxon>
        <taxon>Desulfuromonadales</taxon>
        <taxon>Geothermobacteraceae</taxon>
        <taxon>Geothermobacter</taxon>
    </lineage>
</organism>
<dbReference type="GO" id="GO:0005694">
    <property type="term" value="C:chromosome"/>
    <property type="evidence" value="ECO:0007669"/>
    <property type="project" value="InterPro"/>
</dbReference>
<evidence type="ECO:0000256" key="4">
    <source>
        <dbReference type="ARBA" id="ARBA00022840"/>
    </source>
</evidence>
<evidence type="ECO:0000313" key="11">
    <source>
        <dbReference type="EMBL" id="TYO98318.1"/>
    </source>
</evidence>
<comment type="function">
    <text evidence="8">Required for chromosome condensation and partitioning.</text>
</comment>
<dbReference type="GO" id="GO:0030261">
    <property type="term" value="P:chromosome condensation"/>
    <property type="evidence" value="ECO:0007669"/>
    <property type="project" value="UniProtKB-KW"/>
</dbReference>
<proteinExistence type="inferred from homology"/>
<dbReference type="Gene3D" id="1.20.1060.20">
    <property type="match status" value="1"/>
</dbReference>
<dbReference type="OrthoDB" id="9808768at2"/>
<keyword evidence="2 8" id="KW-0963">Cytoplasm</keyword>
<evidence type="ECO:0000259" key="10">
    <source>
        <dbReference type="SMART" id="SM00968"/>
    </source>
</evidence>
<keyword evidence="12" id="KW-1185">Reference proteome</keyword>
<comment type="caution">
    <text evidence="11">The sequence shown here is derived from an EMBL/GenBank/DDBJ whole genome shotgun (WGS) entry which is preliminary data.</text>
</comment>
<dbReference type="GO" id="GO:0016887">
    <property type="term" value="F:ATP hydrolysis activity"/>
    <property type="evidence" value="ECO:0007669"/>
    <property type="project" value="InterPro"/>
</dbReference>
<dbReference type="PANTHER" id="PTHR42963:SF1">
    <property type="entry name" value="DUF4476 DOMAIN-CONTAINING PROTEIN"/>
    <property type="match status" value="1"/>
</dbReference>
<dbReference type="GO" id="GO:0007062">
    <property type="term" value="P:sister chromatid cohesion"/>
    <property type="evidence" value="ECO:0007669"/>
    <property type="project" value="InterPro"/>
</dbReference>
<dbReference type="EMBL" id="VNIB01000007">
    <property type="protein sequence ID" value="TYO98318.1"/>
    <property type="molecule type" value="Genomic_DNA"/>
</dbReference>
<keyword evidence="4 8" id="KW-0067">ATP-binding</keyword>
<dbReference type="Gene3D" id="1.10.287.1490">
    <property type="match status" value="1"/>
</dbReference>
<gene>
    <name evidence="8" type="primary">smc</name>
    <name evidence="11" type="ORF">EDC39_107119</name>
</gene>
<reference evidence="11 12" key="1">
    <citation type="submission" date="2019-07" db="EMBL/GenBank/DDBJ databases">
        <title>Genomic Encyclopedia of Type Strains, Phase IV (KMG-IV): sequencing the most valuable type-strain genomes for metagenomic binning, comparative biology and taxonomic classification.</title>
        <authorList>
            <person name="Goeker M."/>
        </authorList>
    </citation>
    <scope>NUCLEOTIDE SEQUENCE [LARGE SCALE GENOMIC DNA]</scope>
    <source>
        <strain evidence="11 12">SS015</strain>
    </source>
</reference>
<feature type="binding site" evidence="8">
    <location>
        <begin position="32"/>
        <end position="39"/>
    </location>
    <ligand>
        <name>ATP</name>
        <dbReference type="ChEBI" id="CHEBI:30616"/>
    </ligand>
</feature>
<dbReference type="Gene3D" id="3.30.70.1620">
    <property type="match status" value="1"/>
</dbReference>
<dbReference type="InterPro" id="IPR010935">
    <property type="entry name" value="SMC_hinge"/>
</dbReference>
<dbReference type="InterPro" id="IPR003395">
    <property type="entry name" value="RecF/RecN/SMC_N"/>
</dbReference>
<dbReference type="FunFam" id="3.40.50.300:FF:000901">
    <property type="entry name" value="Chromosome partition protein Smc"/>
    <property type="match status" value="1"/>
</dbReference>
<dbReference type="GO" id="GO:0005524">
    <property type="term" value="F:ATP binding"/>
    <property type="evidence" value="ECO:0007669"/>
    <property type="project" value="UniProtKB-UniRule"/>
</dbReference>
<comment type="subcellular location">
    <subcellularLocation>
        <location evidence="1 8">Cytoplasm</location>
    </subcellularLocation>
</comment>
<feature type="domain" description="SMC hinge" evidence="10">
    <location>
        <begin position="524"/>
        <end position="626"/>
    </location>
</feature>
<evidence type="ECO:0000256" key="5">
    <source>
        <dbReference type="ARBA" id="ARBA00023054"/>
    </source>
</evidence>
<evidence type="ECO:0000256" key="9">
    <source>
        <dbReference type="SAM" id="MobiDB-lite"/>
    </source>
</evidence>
<dbReference type="FunFam" id="3.40.50.300:FF:000984">
    <property type="entry name" value="Chromosome partition protein Smc"/>
    <property type="match status" value="1"/>
</dbReference>
<dbReference type="HAMAP" id="MF_01894">
    <property type="entry name" value="Smc_prok"/>
    <property type="match status" value="1"/>
</dbReference>
<evidence type="ECO:0000256" key="3">
    <source>
        <dbReference type="ARBA" id="ARBA00022741"/>
    </source>
</evidence>
<dbReference type="InterPro" id="IPR036277">
    <property type="entry name" value="SMC_hinge_sf"/>
</dbReference>
<evidence type="ECO:0000256" key="6">
    <source>
        <dbReference type="ARBA" id="ARBA00023067"/>
    </source>
</evidence>
<dbReference type="GO" id="GO:0003677">
    <property type="term" value="F:DNA binding"/>
    <property type="evidence" value="ECO:0007669"/>
    <property type="project" value="UniProtKB-UniRule"/>
</dbReference>
<dbReference type="GO" id="GO:0007059">
    <property type="term" value="P:chromosome segregation"/>
    <property type="evidence" value="ECO:0007669"/>
    <property type="project" value="UniProtKB-UniRule"/>
</dbReference>
<dbReference type="Proteomes" id="UP000324159">
    <property type="component" value="Unassembled WGS sequence"/>
</dbReference>
<dbReference type="InterPro" id="IPR027417">
    <property type="entry name" value="P-loop_NTPase"/>
</dbReference>
<dbReference type="SUPFAM" id="SSF75553">
    <property type="entry name" value="Smc hinge domain"/>
    <property type="match status" value="1"/>
</dbReference>
<protein>
    <recommendedName>
        <fullName evidence="8">Chromosome partition protein Smc</fullName>
    </recommendedName>
</protein>
<accession>A0A5D3WJF2</accession>
<feature type="region of interest" description="Disordered" evidence="9">
    <location>
        <begin position="442"/>
        <end position="461"/>
    </location>
</feature>
<evidence type="ECO:0000313" key="12">
    <source>
        <dbReference type="Proteomes" id="UP000324159"/>
    </source>
</evidence>
<evidence type="ECO:0000256" key="8">
    <source>
        <dbReference type="HAMAP-Rule" id="MF_01894"/>
    </source>
</evidence>
<keyword evidence="5 8" id="KW-0175">Coiled coil</keyword>
<dbReference type="SUPFAM" id="SSF52540">
    <property type="entry name" value="P-loop containing nucleoside triphosphate hydrolases"/>
    <property type="match status" value="1"/>
</dbReference>
<dbReference type="NCBIfam" id="TIGR02168">
    <property type="entry name" value="SMC_prok_B"/>
    <property type="match status" value="1"/>
</dbReference>
<dbReference type="InterPro" id="IPR011890">
    <property type="entry name" value="SMC_prok"/>
</dbReference>
<keyword evidence="7 8" id="KW-0238">DNA-binding</keyword>
<dbReference type="GO" id="GO:0006260">
    <property type="term" value="P:DNA replication"/>
    <property type="evidence" value="ECO:0007669"/>
    <property type="project" value="UniProtKB-UniRule"/>
</dbReference>
<evidence type="ECO:0000256" key="2">
    <source>
        <dbReference type="ARBA" id="ARBA00022490"/>
    </source>
</evidence>
<evidence type="ECO:0000256" key="1">
    <source>
        <dbReference type="ARBA" id="ARBA00004496"/>
    </source>
</evidence>
<comment type="subunit">
    <text evidence="8">Homodimer.</text>
</comment>
<feature type="coiled-coil region" evidence="8">
    <location>
        <begin position="662"/>
        <end position="920"/>
    </location>
</feature>
<dbReference type="Gene3D" id="3.40.50.300">
    <property type="entry name" value="P-loop containing nucleotide triphosphate hydrolases"/>
    <property type="match status" value="2"/>
</dbReference>
<name>A0A5D3WJF2_9BACT</name>
<comment type="domain">
    <text evidence="8">Contains large globular domains required for ATP hydrolysis at each terminus and a third globular domain forming a flexible hinge near the middle of the molecule. These domains are separated by coiled-coil structures.</text>
</comment>
<dbReference type="Pfam" id="PF06470">
    <property type="entry name" value="SMC_hinge"/>
    <property type="match status" value="1"/>
</dbReference>
<keyword evidence="3 8" id="KW-0547">Nucleotide-binding</keyword>
<dbReference type="InterPro" id="IPR024704">
    <property type="entry name" value="SMC"/>
</dbReference>